<sequence length="421" mass="47205">MCCELDGAWRAPGSRVSERPIIGVPWLLDSWCRILSSSRYNATCAWSWHRNWELAYQNGGTDIDELRRIGACTSHGYTSDLIMGGQPVTQIWFMHRAMDIGNSRWATSAVQWANVCTPHVLEWPNSFLLSTTITMTGTHTSSSGTLLSTPLEKSKSEASAINVPGVIDMTAPEACIPLDPGVMSQILHEYCAALFPNGEQRVPEFKSFFDQVTGDLQAQGFQLPFDMWQLALFGGLLLLQRYDSINGLRKDDYDTHNLLSAYPIDAVILGVAVIALQHCMIDTRYSGISIDKGMNHTIGTHEACKRTLLRGLEWNLDYTWQDLVNFKEDIIYAWCNEYHLSHVIKQPSPEYYGGPLGELFLSGGCTISRAEDWVGKWMPILTQEEMYKHEKEKEAKESRASSVAFLRSPVLPEALPSPSDT</sequence>
<dbReference type="AlphaFoldDB" id="A0A8H6HVK5"/>
<keyword evidence="2" id="KW-1185">Reference proteome</keyword>
<reference evidence="1 2" key="1">
    <citation type="submission" date="2020-07" db="EMBL/GenBank/DDBJ databases">
        <title>Comparative genomics of pyrophilous fungi reveals a link between fire events and developmental genes.</title>
        <authorList>
            <consortium name="DOE Joint Genome Institute"/>
            <person name="Steindorff A.S."/>
            <person name="Carver A."/>
            <person name="Calhoun S."/>
            <person name="Stillman K."/>
            <person name="Liu H."/>
            <person name="Lipzen A."/>
            <person name="Pangilinan J."/>
            <person name="Labutti K."/>
            <person name="Bruns T.D."/>
            <person name="Grigoriev I.V."/>
        </authorList>
    </citation>
    <scope>NUCLEOTIDE SEQUENCE [LARGE SCALE GENOMIC DNA]</scope>
    <source>
        <strain evidence="1 2">CBS 144469</strain>
    </source>
</reference>
<dbReference type="EMBL" id="JACGCI010000043">
    <property type="protein sequence ID" value="KAF6752596.1"/>
    <property type="molecule type" value="Genomic_DNA"/>
</dbReference>
<protein>
    <submittedName>
        <fullName evidence="1">Uncharacterized protein</fullName>
    </submittedName>
</protein>
<comment type="caution">
    <text evidence="1">The sequence shown here is derived from an EMBL/GenBank/DDBJ whole genome shotgun (WGS) entry which is preliminary data.</text>
</comment>
<evidence type="ECO:0000313" key="1">
    <source>
        <dbReference type="EMBL" id="KAF6752596.1"/>
    </source>
</evidence>
<organism evidence="1 2">
    <name type="scientific">Ephemerocybe angulata</name>
    <dbReference type="NCBI Taxonomy" id="980116"/>
    <lineage>
        <taxon>Eukaryota</taxon>
        <taxon>Fungi</taxon>
        <taxon>Dikarya</taxon>
        <taxon>Basidiomycota</taxon>
        <taxon>Agaricomycotina</taxon>
        <taxon>Agaricomycetes</taxon>
        <taxon>Agaricomycetidae</taxon>
        <taxon>Agaricales</taxon>
        <taxon>Agaricineae</taxon>
        <taxon>Psathyrellaceae</taxon>
        <taxon>Ephemerocybe</taxon>
    </lineage>
</organism>
<proteinExistence type="predicted"/>
<evidence type="ECO:0000313" key="2">
    <source>
        <dbReference type="Proteomes" id="UP000521943"/>
    </source>
</evidence>
<gene>
    <name evidence="1" type="ORF">DFP72DRAFT_849731</name>
</gene>
<accession>A0A8H6HVK5</accession>
<dbReference type="Proteomes" id="UP000521943">
    <property type="component" value="Unassembled WGS sequence"/>
</dbReference>
<name>A0A8H6HVK5_9AGAR</name>